<organism evidence="1 2">
    <name type="scientific">Araneus ventricosus</name>
    <name type="common">Orbweaver spider</name>
    <name type="synonym">Epeira ventricosa</name>
    <dbReference type="NCBI Taxonomy" id="182803"/>
    <lineage>
        <taxon>Eukaryota</taxon>
        <taxon>Metazoa</taxon>
        <taxon>Ecdysozoa</taxon>
        <taxon>Arthropoda</taxon>
        <taxon>Chelicerata</taxon>
        <taxon>Arachnida</taxon>
        <taxon>Araneae</taxon>
        <taxon>Araneomorphae</taxon>
        <taxon>Entelegynae</taxon>
        <taxon>Araneoidea</taxon>
        <taxon>Araneidae</taxon>
        <taxon>Araneus</taxon>
    </lineage>
</organism>
<sequence length="112" mass="13195">MTEIRVLKTWFQMEARAVMRYECVRGTSILDIRRRFQSVCGDNVMSHQMIGRSCSMFSERSQMWQTWMWRGAQIGLCLPTPIPPRTFIAHDSTHFHLRPGFEHTSLCHTVLH</sequence>
<keyword evidence="2" id="KW-1185">Reference proteome</keyword>
<accession>A0A4Y2JG66</accession>
<proteinExistence type="predicted"/>
<evidence type="ECO:0000313" key="1">
    <source>
        <dbReference type="EMBL" id="GBM89313.1"/>
    </source>
</evidence>
<name>A0A4Y2JG66_ARAVE</name>
<gene>
    <name evidence="1" type="ORF">AVEN_120889_1</name>
</gene>
<evidence type="ECO:0000313" key="2">
    <source>
        <dbReference type="Proteomes" id="UP000499080"/>
    </source>
</evidence>
<dbReference type="AlphaFoldDB" id="A0A4Y2JG66"/>
<reference evidence="1 2" key="1">
    <citation type="journal article" date="2019" name="Sci. Rep.">
        <title>Orb-weaving spider Araneus ventricosus genome elucidates the spidroin gene catalogue.</title>
        <authorList>
            <person name="Kono N."/>
            <person name="Nakamura H."/>
            <person name="Ohtoshi R."/>
            <person name="Moran D.A.P."/>
            <person name="Shinohara A."/>
            <person name="Yoshida Y."/>
            <person name="Fujiwara M."/>
            <person name="Mori M."/>
            <person name="Tomita M."/>
            <person name="Arakawa K."/>
        </authorList>
    </citation>
    <scope>NUCLEOTIDE SEQUENCE [LARGE SCALE GENOMIC DNA]</scope>
</reference>
<protein>
    <recommendedName>
        <fullName evidence="3">Mos1 transposase HTH domain-containing protein</fullName>
    </recommendedName>
</protein>
<dbReference type="Proteomes" id="UP000499080">
    <property type="component" value="Unassembled WGS sequence"/>
</dbReference>
<dbReference type="OrthoDB" id="6417227at2759"/>
<comment type="caution">
    <text evidence="1">The sequence shown here is derived from an EMBL/GenBank/DDBJ whole genome shotgun (WGS) entry which is preliminary data.</text>
</comment>
<dbReference type="EMBL" id="BGPR01003530">
    <property type="protein sequence ID" value="GBM89313.1"/>
    <property type="molecule type" value="Genomic_DNA"/>
</dbReference>
<evidence type="ECO:0008006" key="3">
    <source>
        <dbReference type="Google" id="ProtNLM"/>
    </source>
</evidence>